<gene>
    <name evidence="1" type="ORF">CN495_08390</name>
</gene>
<sequence>MYTKIMLNNKGVTSERRLLCEIEPIGSQLLEQPLVINGKTYVWSSADEETGIVLVEEIDFKEDPEGDIRNEEGLECPHCGFVDCDANELHEDDGETDCSRCESDIKYKRTVVRNVSGNVEDVIYYSSPVGKRETVEVKISVGVLDGNYEGGMYCGGRRNG</sequence>
<evidence type="ECO:0000313" key="1">
    <source>
        <dbReference type="EMBL" id="PER55762.1"/>
    </source>
</evidence>
<dbReference type="RefSeq" id="WP_098317100.1">
    <property type="nucleotide sequence ID" value="NZ_NTYF01000023.1"/>
</dbReference>
<reference evidence="1 2" key="1">
    <citation type="submission" date="2017-09" db="EMBL/GenBank/DDBJ databases">
        <title>Large-scale bioinformatics analysis of Bacillus genomes uncovers conserved roles of natural products in bacterial physiology.</title>
        <authorList>
            <consortium name="Agbiome Team Llc"/>
            <person name="Bleich R.M."/>
            <person name="Kirk G.J."/>
            <person name="Santa Maria K.C."/>
            <person name="Allen S.E."/>
            <person name="Farag S."/>
            <person name="Shank E.A."/>
            <person name="Bowers A."/>
        </authorList>
    </citation>
    <scope>NUCLEOTIDE SEQUENCE [LARGE SCALE GENOMIC DNA]</scope>
    <source>
        <strain evidence="1 2">AFS005140</strain>
    </source>
</reference>
<dbReference type="Proteomes" id="UP000219897">
    <property type="component" value="Unassembled WGS sequence"/>
</dbReference>
<dbReference type="AlphaFoldDB" id="A0ABD6SNG1"/>
<comment type="caution">
    <text evidence="1">The sequence shown here is derived from an EMBL/GenBank/DDBJ whole genome shotgun (WGS) entry which is preliminary data.</text>
</comment>
<organism evidence="1 2">
    <name type="scientific">Bacillus thuringiensis</name>
    <dbReference type="NCBI Taxonomy" id="1428"/>
    <lineage>
        <taxon>Bacteria</taxon>
        <taxon>Bacillati</taxon>
        <taxon>Bacillota</taxon>
        <taxon>Bacilli</taxon>
        <taxon>Bacillales</taxon>
        <taxon>Bacillaceae</taxon>
        <taxon>Bacillus</taxon>
        <taxon>Bacillus cereus group</taxon>
    </lineage>
</organism>
<name>A0ABD6SNG1_BACTU</name>
<protein>
    <submittedName>
        <fullName evidence="1">Uncharacterized protein</fullName>
    </submittedName>
</protein>
<dbReference type="EMBL" id="NTYF01000023">
    <property type="protein sequence ID" value="PER55762.1"/>
    <property type="molecule type" value="Genomic_DNA"/>
</dbReference>
<proteinExistence type="predicted"/>
<evidence type="ECO:0000313" key="2">
    <source>
        <dbReference type="Proteomes" id="UP000219897"/>
    </source>
</evidence>
<accession>A0ABD6SNG1</accession>